<organism evidence="2 3">
    <name type="scientific">Mycena rosella</name>
    <name type="common">Pink bonnet</name>
    <name type="synonym">Agaricus rosellus</name>
    <dbReference type="NCBI Taxonomy" id="1033263"/>
    <lineage>
        <taxon>Eukaryota</taxon>
        <taxon>Fungi</taxon>
        <taxon>Dikarya</taxon>
        <taxon>Basidiomycota</taxon>
        <taxon>Agaricomycotina</taxon>
        <taxon>Agaricomycetes</taxon>
        <taxon>Agaricomycetidae</taxon>
        <taxon>Agaricales</taxon>
        <taxon>Marasmiineae</taxon>
        <taxon>Mycenaceae</taxon>
        <taxon>Mycena</taxon>
    </lineage>
</organism>
<reference evidence="2" key="1">
    <citation type="submission" date="2023-03" db="EMBL/GenBank/DDBJ databases">
        <title>Massive genome expansion in bonnet fungi (Mycena s.s.) driven by repeated elements and novel gene families across ecological guilds.</title>
        <authorList>
            <consortium name="Lawrence Berkeley National Laboratory"/>
            <person name="Harder C.B."/>
            <person name="Miyauchi S."/>
            <person name="Viragh M."/>
            <person name="Kuo A."/>
            <person name="Thoen E."/>
            <person name="Andreopoulos B."/>
            <person name="Lu D."/>
            <person name="Skrede I."/>
            <person name="Drula E."/>
            <person name="Henrissat B."/>
            <person name="Morin E."/>
            <person name="Kohler A."/>
            <person name="Barry K."/>
            <person name="LaButti K."/>
            <person name="Morin E."/>
            <person name="Salamov A."/>
            <person name="Lipzen A."/>
            <person name="Mereny Z."/>
            <person name="Hegedus B."/>
            <person name="Baldrian P."/>
            <person name="Stursova M."/>
            <person name="Weitz H."/>
            <person name="Taylor A."/>
            <person name="Grigoriev I.V."/>
            <person name="Nagy L.G."/>
            <person name="Martin F."/>
            <person name="Kauserud H."/>
        </authorList>
    </citation>
    <scope>NUCLEOTIDE SEQUENCE</scope>
    <source>
        <strain evidence="2">CBHHK067</strain>
    </source>
</reference>
<evidence type="ECO:0000256" key="1">
    <source>
        <dbReference type="SAM" id="SignalP"/>
    </source>
</evidence>
<proteinExistence type="predicted"/>
<gene>
    <name evidence="2" type="ORF">B0H17DRAFT_1053848</name>
</gene>
<evidence type="ECO:0000313" key="3">
    <source>
        <dbReference type="Proteomes" id="UP001221757"/>
    </source>
</evidence>
<keyword evidence="1" id="KW-0732">Signal</keyword>
<evidence type="ECO:0000313" key="2">
    <source>
        <dbReference type="EMBL" id="KAJ7696603.1"/>
    </source>
</evidence>
<accession>A0AAD7GNW9</accession>
<keyword evidence="3" id="KW-1185">Reference proteome</keyword>
<comment type="caution">
    <text evidence="2">The sequence shown here is derived from an EMBL/GenBank/DDBJ whole genome shotgun (WGS) entry which is preliminary data.</text>
</comment>
<sequence>MTCDFGYKSHLFFVLATSILAVGLALARHFSTPPTIPFELYLHAWCFSGFNLISEVPGVPCVRDRPRDPEREYLGLSCSAPMLPTECSCVLDRAGRLLACR</sequence>
<protein>
    <submittedName>
        <fullName evidence="2">Uncharacterized protein</fullName>
    </submittedName>
</protein>
<name>A0AAD7GNW9_MYCRO</name>
<dbReference type="AlphaFoldDB" id="A0AAD7GNW9"/>
<feature type="chain" id="PRO_5042133861" evidence="1">
    <location>
        <begin position="28"/>
        <end position="101"/>
    </location>
</feature>
<feature type="signal peptide" evidence="1">
    <location>
        <begin position="1"/>
        <end position="27"/>
    </location>
</feature>
<dbReference type="Proteomes" id="UP001221757">
    <property type="component" value="Unassembled WGS sequence"/>
</dbReference>
<dbReference type="EMBL" id="JARKIE010000034">
    <property type="protein sequence ID" value="KAJ7696603.1"/>
    <property type="molecule type" value="Genomic_DNA"/>
</dbReference>